<keyword evidence="7" id="KW-0378">Hydrolase</keyword>
<dbReference type="Pfam" id="PF01476">
    <property type="entry name" value="LysM"/>
    <property type="match status" value="1"/>
</dbReference>
<dbReference type="InterPro" id="IPR036779">
    <property type="entry name" value="LysM_dom_sf"/>
</dbReference>
<dbReference type="Proteomes" id="UP000315901">
    <property type="component" value="Unassembled WGS sequence"/>
</dbReference>
<evidence type="ECO:0000256" key="10">
    <source>
        <dbReference type="SAM" id="SignalP"/>
    </source>
</evidence>
<dbReference type="PROSITE" id="PS51782">
    <property type="entry name" value="LYSM"/>
    <property type="match status" value="1"/>
</dbReference>
<dbReference type="SMART" id="SM00646">
    <property type="entry name" value="Ami_3"/>
    <property type="match status" value="1"/>
</dbReference>
<dbReference type="GO" id="GO:0071555">
    <property type="term" value="P:cell wall organization"/>
    <property type="evidence" value="ECO:0007669"/>
    <property type="project" value="UniProtKB-KW"/>
</dbReference>
<dbReference type="InterPro" id="IPR050695">
    <property type="entry name" value="N-acetylmuramoyl_amidase_3"/>
</dbReference>
<evidence type="ECO:0000256" key="7">
    <source>
        <dbReference type="ARBA" id="ARBA00022801"/>
    </source>
</evidence>
<evidence type="ECO:0000256" key="8">
    <source>
        <dbReference type="ARBA" id="ARBA00023316"/>
    </source>
</evidence>
<evidence type="ECO:0000256" key="3">
    <source>
        <dbReference type="ARBA" id="ARBA00010860"/>
    </source>
</evidence>
<sequence length="441" mass="47771">MYQKISLLLRGLLALLLTISSLTFAAEVRDIRVAQQDGVTRLVLELSSPAEHRMFPLSNPERVVLDVANAGLSNELAANLATISSDVLMRVRYAKRDEGTRFVLDLTKAVKAKTTELGASGEYGPRILVELEHGDQKPVEVVKSLATLQSEKRDIVVVIDPGHGGKDPGALGQFGVREKDIVLSIGKELAERINKVEGFKAVMTRSTDVYLQLRDRSRVAREANADLLISVHADAFTKSSARGASVWALSLSGKTSEMGRWLAQQEQAAELVGGISLDDKDQLLAEVLLDMSMNSTIQMSLDVGESVLGKMRSVAKLHKDDVQQAGFVVLKSPDIPSILIETGFVSNKIEAKNLGSYAYRKKLADAIADGVIAHFSKLPPDGTYLAWKQSRRSGGTYTVAKGDTLSEIAKRNGVSLDALRAANTLKNDVIWVGQKLAIPAS</sequence>
<dbReference type="InterPro" id="IPR018392">
    <property type="entry name" value="LysM"/>
</dbReference>
<comment type="subcellular location">
    <subcellularLocation>
        <location evidence="2">Periplasm</location>
    </subcellularLocation>
</comment>
<dbReference type="GO" id="GO:0008745">
    <property type="term" value="F:N-acetylmuramoyl-L-alanine amidase activity"/>
    <property type="evidence" value="ECO:0007669"/>
    <property type="project" value="UniProtKB-EC"/>
</dbReference>
<dbReference type="CDD" id="cd00118">
    <property type="entry name" value="LysM"/>
    <property type="match status" value="1"/>
</dbReference>
<comment type="similarity">
    <text evidence="3">Belongs to the N-acetylmuramoyl-L-alanine amidase 3 family.</text>
</comment>
<dbReference type="FunFam" id="3.40.630.40:FF:000001">
    <property type="entry name" value="N-acetylmuramoyl-L-alanine amidase"/>
    <property type="match status" value="1"/>
</dbReference>
<dbReference type="EMBL" id="VFRR01000013">
    <property type="protein sequence ID" value="TPE52005.1"/>
    <property type="molecule type" value="Genomic_DNA"/>
</dbReference>
<evidence type="ECO:0000313" key="12">
    <source>
        <dbReference type="EMBL" id="TPE52005.1"/>
    </source>
</evidence>
<dbReference type="InterPro" id="IPR002508">
    <property type="entry name" value="MurNAc-LAA_cat"/>
</dbReference>
<dbReference type="PANTHER" id="PTHR30404:SF0">
    <property type="entry name" value="N-ACETYLMURAMOYL-L-ALANINE AMIDASE AMIC"/>
    <property type="match status" value="1"/>
</dbReference>
<dbReference type="GO" id="GO:0030288">
    <property type="term" value="C:outer membrane-bounded periplasmic space"/>
    <property type="evidence" value="ECO:0007669"/>
    <property type="project" value="TreeGrafter"/>
</dbReference>
<dbReference type="InterPro" id="IPR021731">
    <property type="entry name" value="AMIN_dom"/>
</dbReference>
<dbReference type="Gene3D" id="2.60.40.3500">
    <property type="match status" value="1"/>
</dbReference>
<dbReference type="Gene3D" id="3.40.630.40">
    <property type="entry name" value="Zn-dependent exopeptidases"/>
    <property type="match status" value="1"/>
</dbReference>
<evidence type="ECO:0000259" key="11">
    <source>
        <dbReference type="PROSITE" id="PS51782"/>
    </source>
</evidence>
<dbReference type="RefSeq" id="WP_140588431.1">
    <property type="nucleotide sequence ID" value="NZ_VFRR01000013.1"/>
</dbReference>
<keyword evidence="8" id="KW-0961">Cell wall biogenesis/degradation</keyword>
<keyword evidence="5 10" id="KW-0732">Signal</keyword>
<evidence type="ECO:0000256" key="2">
    <source>
        <dbReference type="ARBA" id="ARBA00004418"/>
    </source>
</evidence>
<feature type="domain" description="LysM" evidence="11">
    <location>
        <begin position="395"/>
        <end position="438"/>
    </location>
</feature>
<dbReference type="Gene3D" id="3.10.350.10">
    <property type="entry name" value="LysM domain"/>
    <property type="match status" value="1"/>
</dbReference>
<evidence type="ECO:0000313" key="13">
    <source>
        <dbReference type="Proteomes" id="UP000315901"/>
    </source>
</evidence>
<dbReference type="Pfam" id="PF11741">
    <property type="entry name" value="AMIN"/>
    <property type="match status" value="1"/>
</dbReference>
<dbReference type="CDD" id="cd02696">
    <property type="entry name" value="MurNAc-LAA"/>
    <property type="match status" value="1"/>
</dbReference>
<evidence type="ECO:0000256" key="5">
    <source>
        <dbReference type="ARBA" id="ARBA00022729"/>
    </source>
</evidence>
<evidence type="ECO:0000256" key="1">
    <source>
        <dbReference type="ARBA" id="ARBA00001561"/>
    </source>
</evidence>
<keyword evidence="6" id="KW-0574">Periplasm</keyword>
<comment type="catalytic activity">
    <reaction evidence="1">
        <text>Hydrolyzes the link between N-acetylmuramoyl residues and L-amino acid residues in certain cell-wall glycopeptides.</text>
        <dbReference type="EC" id="3.5.1.28"/>
    </reaction>
</comment>
<gene>
    <name evidence="12" type="ORF">FJM67_08520</name>
</gene>
<organism evidence="12 13">
    <name type="scientific">Maribrevibacterium harenarium</name>
    <dbReference type="NCBI Taxonomy" id="2589817"/>
    <lineage>
        <taxon>Bacteria</taxon>
        <taxon>Pseudomonadati</taxon>
        <taxon>Pseudomonadota</taxon>
        <taxon>Gammaproteobacteria</taxon>
        <taxon>Oceanospirillales</taxon>
        <taxon>Oceanospirillaceae</taxon>
        <taxon>Maribrevibacterium</taxon>
    </lineage>
</organism>
<dbReference type="SUPFAM" id="SSF54106">
    <property type="entry name" value="LysM domain"/>
    <property type="match status" value="1"/>
</dbReference>
<evidence type="ECO:0000256" key="4">
    <source>
        <dbReference type="ARBA" id="ARBA00011901"/>
    </source>
</evidence>
<name>A0A501WUK4_9GAMM</name>
<keyword evidence="13" id="KW-1185">Reference proteome</keyword>
<proteinExistence type="inferred from homology"/>
<protein>
    <recommendedName>
        <fullName evidence="9">N-acetylmuramoyl-L-alanine amidase AmiC</fullName>
        <ecNumber evidence="4">3.5.1.28</ecNumber>
    </recommendedName>
</protein>
<dbReference type="AlphaFoldDB" id="A0A501WUK4"/>
<dbReference type="GO" id="GO:0009253">
    <property type="term" value="P:peptidoglycan catabolic process"/>
    <property type="evidence" value="ECO:0007669"/>
    <property type="project" value="InterPro"/>
</dbReference>
<feature type="chain" id="PRO_5021384064" description="N-acetylmuramoyl-L-alanine amidase AmiC" evidence="10">
    <location>
        <begin position="26"/>
        <end position="441"/>
    </location>
</feature>
<dbReference type="EC" id="3.5.1.28" evidence="4"/>
<evidence type="ECO:0000256" key="6">
    <source>
        <dbReference type="ARBA" id="ARBA00022764"/>
    </source>
</evidence>
<dbReference type="PANTHER" id="PTHR30404">
    <property type="entry name" value="N-ACETYLMURAMOYL-L-ALANINE AMIDASE"/>
    <property type="match status" value="1"/>
</dbReference>
<comment type="caution">
    <text evidence="12">The sequence shown here is derived from an EMBL/GenBank/DDBJ whole genome shotgun (WGS) entry which is preliminary data.</text>
</comment>
<accession>A0A501WUK4</accession>
<dbReference type="Pfam" id="PF01520">
    <property type="entry name" value="Amidase_3"/>
    <property type="match status" value="1"/>
</dbReference>
<dbReference type="SUPFAM" id="SSF53187">
    <property type="entry name" value="Zn-dependent exopeptidases"/>
    <property type="match status" value="1"/>
</dbReference>
<reference evidence="12 13" key="1">
    <citation type="submission" date="2019-06" db="EMBL/GenBank/DDBJ databases">
        <title>A novel bacterium of genus Marinomonas, isolated from coastal sand.</title>
        <authorList>
            <person name="Huang H."/>
            <person name="Mo K."/>
            <person name="Hu Y."/>
        </authorList>
    </citation>
    <scope>NUCLEOTIDE SEQUENCE [LARGE SCALE GENOMIC DNA]</scope>
    <source>
        <strain evidence="12 13">HB171799</strain>
    </source>
</reference>
<evidence type="ECO:0000256" key="9">
    <source>
        <dbReference type="ARBA" id="ARBA00074581"/>
    </source>
</evidence>
<dbReference type="OrthoDB" id="9806267at2"/>
<dbReference type="SMART" id="SM00257">
    <property type="entry name" value="LysM"/>
    <property type="match status" value="1"/>
</dbReference>
<feature type="signal peptide" evidence="10">
    <location>
        <begin position="1"/>
        <end position="25"/>
    </location>
</feature>